<gene>
    <name evidence="2" type="ORF">DES37_101345</name>
</gene>
<evidence type="ECO:0000313" key="3">
    <source>
        <dbReference type="Proteomes" id="UP000246744"/>
    </source>
</evidence>
<keyword evidence="1" id="KW-0472">Membrane</keyword>
<evidence type="ECO:0000256" key="1">
    <source>
        <dbReference type="SAM" id="Phobius"/>
    </source>
</evidence>
<evidence type="ECO:0000313" key="2">
    <source>
        <dbReference type="EMBL" id="PWW12771.1"/>
    </source>
</evidence>
<keyword evidence="1" id="KW-0812">Transmembrane</keyword>
<proteinExistence type="predicted"/>
<feature type="transmembrane region" description="Helical" evidence="1">
    <location>
        <begin position="12"/>
        <end position="33"/>
    </location>
</feature>
<dbReference type="Proteomes" id="UP000246744">
    <property type="component" value="Unassembled WGS sequence"/>
</dbReference>
<protein>
    <submittedName>
        <fullName evidence="2">Uncharacterized protein</fullName>
    </submittedName>
</protein>
<dbReference type="AlphaFoldDB" id="A0A317Q880"/>
<dbReference type="EMBL" id="QGTS01000001">
    <property type="protein sequence ID" value="PWW12771.1"/>
    <property type="molecule type" value="Genomic_DNA"/>
</dbReference>
<comment type="caution">
    <text evidence="2">The sequence shown here is derived from an EMBL/GenBank/DDBJ whole genome shotgun (WGS) entry which is preliminary data.</text>
</comment>
<organism evidence="2 3">
    <name type="scientific">Mangrovibacter plantisponsor</name>
    <dbReference type="NCBI Taxonomy" id="451513"/>
    <lineage>
        <taxon>Bacteria</taxon>
        <taxon>Pseudomonadati</taxon>
        <taxon>Pseudomonadota</taxon>
        <taxon>Gammaproteobacteria</taxon>
        <taxon>Enterobacterales</taxon>
        <taxon>Enterobacteriaceae</taxon>
        <taxon>Mangrovibacter</taxon>
    </lineage>
</organism>
<sequence>MRFVWLTSRAVAFRVADLNTQMIIVIKVFIIFVKDQR</sequence>
<keyword evidence="1" id="KW-1133">Transmembrane helix</keyword>
<name>A0A317Q880_9ENTR</name>
<accession>A0A317Q880</accession>
<keyword evidence="3" id="KW-1185">Reference proteome</keyword>
<reference evidence="2 3" key="1">
    <citation type="submission" date="2018-05" db="EMBL/GenBank/DDBJ databases">
        <title>Genomic Encyclopedia of Type Strains, Phase IV (KMG-IV): sequencing the most valuable type-strain genomes for metagenomic binning, comparative biology and taxonomic classification.</title>
        <authorList>
            <person name="Goeker M."/>
        </authorList>
    </citation>
    <scope>NUCLEOTIDE SEQUENCE [LARGE SCALE GENOMIC DNA]</scope>
    <source>
        <strain evidence="2 3">DSM 19579</strain>
    </source>
</reference>